<feature type="domain" description="DED" evidence="1">
    <location>
        <begin position="27"/>
        <end position="106"/>
    </location>
</feature>
<dbReference type="GO" id="GO:0042981">
    <property type="term" value="P:regulation of apoptotic process"/>
    <property type="evidence" value="ECO:0007669"/>
    <property type="project" value="InterPro"/>
</dbReference>
<dbReference type="CDD" id="cd00045">
    <property type="entry name" value="DED"/>
    <property type="match status" value="1"/>
</dbReference>
<name>A0A210PDF0_MIZYE</name>
<organism evidence="2 3">
    <name type="scientific">Mizuhopecten yessoensis</name>
    <name type="common">Japanese scallop</name>
    <name type="synonym">Patinopecten yessoensis</name>
    <dbReference type="NCBI Taxonomy" id="6573"/>
    <lineage>
        <taxon>Eukaryota</taxon>
        <taxon>Metazoa</taxon>
        <taxon>Spiralia</taxon>
        <taxon>Lophotrochozoa</taxon>
        <taxon>Mollusca</taxon>
        <taxon>Bivalvia</taxon>
        <taxon>Autobranchia</taxon>
        <taxon>Pteriomorphia</taxon>
        <taxon>Pectinida</taxon>
        <taxon>Pectinoidea</taxon>
        <taxon>Pectinidae</taxon>
        <taxon>Mizuhopecten</taxon>
    </lineage>
</organism>
<keyword evidence="3" id="KW-1185">Reference proteome</keyword>
<dbReference type="Proteomes" id="UP000242188">
    <property type="component" value="Unassembled WGS sequence"/>
</dbReference>
<dbReference type="SMART" id="SM00031">
    <property type="entry name" value="DED"/>
    <property type="match status" value="1"/>
</dbReference>
<protein>
    <recommendedName>
        <fullName evidence="1">DED domain-containing protein</fullName>
    </recommendedName>
</protein>
<dbReference type="PANTHER" id="PTHR48169:SF3">
    <property type="entry name" value="CASP8 AND FADD LIKE APOPTOSIS REGULATOR"/>
    <property type="match status" value="1"/>
</dbReference>
<proteinExistence type="predicted"/>
<gene>
    <name evidence="2" type="ORF">KP79_PYT03385</name>
</gene>
<dbReference type="OrthoDB" id="6160190at2759"/>
<evidence type="ECO:0000313" key="3">
    <source>
        <dbReference type="Proteomes" id="UP000242188"/>
    </source>
</evidence>
<dbReference type="SUPFAM" id="SSF47986">
    <property type="entry name" value="DEATH domain"/>
    <property type="match status" value="1"/>
</dbReference>
<sequence>METMETSDAHDDDNNMDEDNLITPVWRFNIFLDKIGQDLSEEEITRMKSFCRDGDIGRSALNKAKTATSFFQLLRDMEFLNCNNLLQLQAMLWHIGRKDLQKEMVAFAQACRKEPLHFFTPKETPGIYMSLYFLPLKCIICVSSETCLLICKFYLGVKRWSIIISTATSEFHGDVILTATTIVYIDKIPILPMNKNNKTLLFYSTFRHFIQSIKHSYFKLNKTLIFYIPCFTVNNIPMFTGTKHSCFTAN</sequence>
<dbReference type="PROSITE" id="PS50168">
    <property type="entry name" value="DED"/>
    <property type="match status" value="1"/>
</dbReference>
<dbReference type="InterPro" id="IPR011029">
    <property type="entry name" value="DEATH-like_dom_sf"/>
</dbReference>
<dbReference type="InterPro" id="IPR001875">
    <property type="entry name" value="DED_dom"/>
</dbReference>
<dbReference type="Pfam" id="PF01335">
    <property type="entry name" value="DED"/>
    <property type="match status" value="1"/>
</dbReference>
<evidence type="ECO:0000313" key="2">
    <source>
        <dbReference type="EMBL" id="OWF34519.1"/>
    </source>
</evidence>
<accession>A0A210PDF0</accession>
<dbReference type="EMBL" id="NEDP02082532">
    <property type="protein sequence ID" value="OWF34519.1"/>
    <property type="molecule type" value="Genomic_DNA"/>
</dbReference>
<comment type="caution">
    <text evidence="2">The sequence shown here is derived from an EMBL/GenBank/DDBJ whole genome shotgun (WGS) entry which is preliminary data.</text>
</comment>
<evidence type="ECO:0000259" key="1">
    <source>
        <dbReference type="PROSITE" id="PS50168"/>
    </source>
</evidence>
<dbReference type="PANTHER" id="PTHR48169">
    <property type="entry name" value="DED DOMAIN-CONTAINING PROTEIN"/>
    <property type="match status" value="1"/>
</dbReference>
<dbReference type="AlphaFoldDB" id="A0A210PDF0"/>
<dbReference type="Gene3D" id="1.10.533.10">
    <property type="entry name" value="Death Domain, Fas"/>
    <property type="match status" value="1"/>
</dbReference>
<reference evidence="2 3" key="1">
    <citation type="journal article" date="2017" name="Nat. Ecol. Evol.">
        <title>Scallop genome provides insights into evolution of bilaterian karyotype and development.</title>
        <authorList>
            <person name="Wang S."/>
            <person name="Zhang J."/>
            <person name="Jiao W."/>
            <person name="Li J."/>
            <person name="Xun X."/>
            <person name="Sun Y."/>
            <person name="Guo X."/>
            <person name="Huan P."/>
            <person name="Dong B."/>
            <person name="Zhang L."/>
            <person name="Hu X."/>
            <person name="Sun X."/>
            <person name="Wang J."/>
            <person name="Zhao C."/>
            <person name="Wang Y."/>
            <person name="Wang D."/>
            <person name="Huang X."/>
            <person name="Wang R."/>
            <person name="Lv J."/>
            <person name="Li Y."/>
            <person name="Zhang Z."/>
            <person name="Liu B."/>
            <person name="Lu W."/>
            <person name="Hui Y."/>
            <person name="Liang J."/>
            <person name="Zhou Z."/>
            <person name="Hou R."/>
            <person name="Li X."/>
            <person name="Liu Y."/>
            <person name="Li H."/>
            <person name="Ning X."/>
            <person name="Lin Y."/>
            <person name="Zhao L."/>
            <person name="Xing Q."/>
            <person name="Dou J."/>
            <person name="Li Y."/>
            <person name="Mao J."/>
            <person name="Guo H."/>
            <person name="Dou H."/>
            <person name="Li T."/>
            <person name="Mu C."/>
            <person name="Jiang W."/>
            <person name="Fu Q."/>
            <person name="Fu X."/>
            <person name="Miao Y."/>
            <person name="Liu J."/>
            <person name="Yu Q."/>
            <person name="Li R."/>
            <person name="Liao H."/>
            <person name="Li X."/>
            <person name="Kong Y."/>
            <person name="Jiang Z."/>
            <person name="Chourrout D."/>
            <person name="Li R."/>
            <person name="Bao Z."/>
        </authorList>
    </citation>
    <scope>NUCLEOTIDE SEQUENCE [LARGE SCALE GENOMIC DNA]</scope>
    <source>
        <strain evidence="2 3">PY_sf001</strain>
    </source>
</reference>